<dbReference type="InterPro" id="IPR000671">
    <property type="entry name" value="Peptidase_A31"/>
</dbReference>
<keyword evidence="2" id="KW-1185">Reference proteome</keyword>
<dbReference type="InterPro" id="IPR023430">
    <property type="entry name" value="Pept_HybD-like_dom_sf"/>
</dbReference>
<accession>A0A974PXE1</accession>
<dbReference type="RefSeq" id="WP_203386741.1">
    <property type="nucleotide sequence ID" value="NZ_CP064781.1"/>
</dbReference>
<dbReference type="Gene3D" id="3.40.50.1450">
    <property type="entry name" value="HybD-like"/>
    <property type="match status" value="1"/>
</dbReference>
<gene>
    <name evidence="1" type="ORF">IWH25_15895</name>
</gene>
<evidence type="ECO:0000313" key="2">
    <source>
        <dbReference type="Proteomes" id="UP000663444"/>
    </source>
</evidence>
<dbReference type="NCBIfam" id="TIGR00072">
    <property type="entry name" value="hydrog_prot"/>
    <property type="match status" value="1"/>
</dbReference>
<dbReference type="PANTHER" id="PTHR30302">
    <property type="entry name" value="HYDROGENASE 1 MATURATION PROTEASE"/>
    <property type="match status" value="1"/>
</dbReference>
<dbReference type="EMBL" id="CP064781">
    <property type="protein sequence ID" value="QRJ63212.1"/>
    <property type="molecule type" value="Genomic_DNA"/>
</dbReference>
<sequence>MSAPFVILACGNPSRGDDALGPQLLARLDAWLRAEGLAESFALIEDFQFQIEHALDLEARRAALFIDAGTGTPAPFTLQPVLPDDTPGHSTHAIPPAAVLAVYRRVVGGEPPPAHVLCVRGERFELGTGLSPAAAAHLEAAWPSLRAFCHALLQSTADGGKA</sequence>
<proteinExistence type="predicted"/>
<keyword evidence="1" id="KW-0645">Protease</keyword>
<dbReference type="Proteomes" id="UP000663444">
    <property type="component" value="Chromosome"/>
</dbReference>
<evidence type="ECO:0000313" key="1">
    <source>
        <dbReference type="EMBL" id="QRJ63212.1"/>
    </source>
</evidence>
<dbReference type="SUPFAM" id="SSF53163">
    <property type="entry name" value="HybD-like"/>
    <property type="match status" value="1"/>
</dbReference>
<protein>
    <submittedName>
        <fullName evidence="1">Hydrogenase maturation protease</fullName>
    </submittedName>
</protein>
<dbReference type="PANTHER" id="PTHR30302:SF5">
    <property type="entry name" value="SLR1876 PROTEIN"/>
    <property type="match status" value="1"/>
</dbReference>
<name>A0A974PXE1_9RHOO</name>
<dbReference type="GO" id="GO:0016485">
    <property type="term" value="P:protein processing"/>
    <property type="evidence" value="ECO:0007669"/>
    <property type="project" value="TreeGrafter"/>
</dbReference>
<dbReference type="GO" id="GO:0008047">
    <property type="term" value="F:enzyme activator activity"/>
    <property type="evidence" value="ECO:0007669"/>
    <property type="project" value="InterPro"/>
</dbReference>
<dbReference type="KEGG" id="ares:IWH25_15895"/>
<reference evidence="1" key="1">
    <citation type="submission" date="2020-11" db="EMBL/GenBank/DDBJ databases">
        <title>Azospira restricta DSM 18626 genome sequence.</title>
        <authorList>
            <person name="Moe W.M."/>
        </authorList>
    </citation>
    <scope>NUCLEOTIDE SEQUENCE</scope>
    <source>
        <strain evidence="1">DSM 18626</strain>
    </source>
</reference>
<dbReference type="GO" id="GO:0004175">
    <property type="term" value="F:endopeptidase activity"/>
    <property type="evidence" value="ECO:0007669"/>
    <property type="project" value="TreeGrafter"/>
</dbReference>
<keyword evidence="1" id="KW-0378">Hydrolase</keyword>
<dbReference type="AlphaFoldDB" id="A0A974PXE1"/>
<organism evidence="1 2">
    <name type="scientific">Azospira restricta</name>
    <dbReference type="NCBI Taxonomy" id="404405"/>
    <lineage>
        <taxon>Bacteria</taxon>
        <taxon>Pseudomonadati</taxon>
        <taxon>Pseudomonadota</taxon>
        <taxon>Betaproteobacteria</taxon>
        <taxon>Rhodocyclales</taxon>
        <taxon>Rhodocyclaceae</taxon>
        <taxon>Azospira</taxon>
    </lineage>
</organism>